<dbReference type="InterPro" id="IPR015915">
    <property type="entry name" value="Kelch-typ_b-propeller"/>
</dbReference>
<gene>
    <name evidence="3" type="primary">LOC115474845</name>
</gene>
<dbReference type="AlphaFoldDB" id="A0A6P7YT36"/>
<proteinExistence type="predicted"/>
<dbReference type="SUPFAM" id="SSF117281">
    <property type="entry name" value="Kelch motif"/>
    <property type="match status" value="1"/>
</dbReference>
<dbReference type="InterPro" id="IPR011043">
    <property type="entry name" value="Gal_Oxase/kelch_b-propeller"/>
</dbReference>
<dbReference type="SUPFAM" id="SSF50965">
    <property type="entry name" value="Galactose oxidase, central domain"/>
    <property type="match status" value="1"/>
</dbReference>
<dbReference type="PANTHER" id="PTHR23244">
    <property type="entry name" value="KELCH REPEAT DOMAIN"/>
    <property type="match status" value="1"/>
</dbReference>
<sequence>MRGSCSAADKLLNSLKWATTVFDMKDVLKTEIMNQEAESEAGENLWEHLPLGEPAPCDRYKHACCLYGRFIYVHGGRENGSLGDFWRYNIECNEWEQLKCTEEKLEGHSMVAYQGVLCVFGGVIDSAFTQGTCPLWMYEIDAAEWILCPRKAMELTYASPDNRKGHSAVVYGSSMYIYGGYLDLKGPSSEFLAFNFDTRTWSPVSPSFSDHGPRRRHLHSAVVYGAAMYLFGGLNVKDEQNDLWKWNFNSNTWSSVRASYGPPKTMGHSSVVYRDSMLIFGGGRPNCASVNSLWKFQFNSQTWRKLAALQDATHPSKMYHSLIGFGCSFQPYSKHSLNDLNYKKTDLLKTSSKQVTCKLGYFHSQRPNKVSDISDGNVMEMRTFTQSDLPVHSCSVQTCFEDSLKDEVQTIMPTENNLVSPFVEDKAVSTALTVEKDKDVQCQHKTSLDMTLCCCPDILLLIGGKPFSSSGKITLWKMKPSIV</sequence>
<reference evidence="3" key="1">
    <citation type="submission" date="2025-08" db="UniProtKB">
        <authorList>
            <consortium name="RefSeq"/>
        </authorList>
    </citation>
    <scope>IDENTIFICATION</scope>
</reference>
<name>A0A6P7YT36_9AMPH</name>
<organism evidence="2 3">
    <name type="scientific">Microcaecilia unicolor</name>
    <dbReference type="NCBI Taxonomy" id="1415580"/>
    <lineage>
        <taxon>Eukaryota</taxon>
        <taxon>Metazoa</taxon>
        <taxon>Chordata</taxon>
        <taxon>Craniata</taxon>
        <taxon>Vertebrata</taxon>
        <taxon>Euteleostomi</taxon>
        <taxon>Amphibia</taxon>
        <taxon>Gymnophiona</taxon>
        <taxon>Siphonopidae</taxon>
        <taxon>Microcaecilia</taxon>
    </lineage>
</organism>
<evidence type="ECO:0000313" key="2">
    <source>
        <dbReference type="Proteomes" id="UP000515156"/>
    </source>
</evidence>
<dbReference type="RefSeq" id="XP_030066399.1">
    <property type="nucleotide sequence ID" value="XM_030210539.1"/>
</dbReference>
<evidence type="ECO:0000256" key="1">
    <source>
        <dbReference type="ARBA" id="ARBA00022441"/>
    </source>
</evidence>
<keyword evidence="2" id="KW-1185">Reference proteome</keyword>
<dbReference type="Proteomes" id="UP000515156">
    <property type="component" value="Chromosome 7"/>
</dbReference>
<dbReference type="PANTHER" id="PTHR23244:SF498">
    <property type="entry name" value="C2 DOMAIN-CONTAINING PROTEIN"/>
    <property type="match status" value="1"/>
</dbReference>
<dbReference type="Gene3D" id="2.120.10.80">
    <property type="entry name" value="Kelch-type beta propeller"/>
    <property type="match status" value="2"/>
</dbReference>
<dbReference type="OrthoDB" id="432528at2759"/>
<dbReference type="KEGG" id="muo:115474845"/>
<dbReference type="GeneID" id="115474845"/>
<dbReference type="InParanoid" id="A0A6P7YT36"/>
<evidence type="ECO:0000313" key="3">
    <source>
        <dbReference type="RefSeq" id="XP_030066399.1"/>
    </source>
</evidence>
<protein>
    <submittedName>
        <fullName evidence="3">Leucine-zipper-like transcriptional regulator 1 homolog isoform X1</fullName>
    </submittedName>
</protein>
<accession>A0A6P7YT36</accession>
<dbReference type="Pfam" id="PF24681">
    <property type="entry name" value="Kelch_KLHDC2_KLHL20_DRC7"/>
    <property type="match status" value="1"/>
</dbReference>
<dbReference type="Pfam" id="PF01344">
    <property type="entry name" value="Kelch_1"/>
    <property type="match status" value="1"/>
</dbReference>
<dbReference type="InterPro" id="IPR006652">
    <property type="entry name" value="Kelch_1"/>
</dbReference>
<keyword evidence="1" id="KW-0880">Kelch repeat</keyword>